<reference evidence="5 6" key="1">
    <citation type="submission" date="2018-06" db="EMBL/GenBank/DDBJ databases">
        <authorList>
            <consortium name="Pathogen Informatics"/>
            <person name="Doyle S."/>
        </authorList>
    </citation>
    <scope>NUCLEOTIDE SEQUENCE [LARGE SCALE GENOMIC DNA]</scope>
    <source>
        <strain evidence="5 6">NCTC13156</strain>
    </source>
</reference>
<evidence type="ECO:0000259" key="4">
    <source>
        <dbReference type="PROSITE" id="PS50830"/>
    </source>
</evidence>
<dbReference type="Gene3D" id="2.40.50.90">
    <property type="match status" value="1"/>
</dbReference>
<proteinExistence type="predicted"/>
<evidence type="ECO:0000256" key="1">
    <source>
        <dbReference type="ARBA" id="ARBA00022722"/>
    </source>
</evidence>
<feature type="domain" description="TNase-like" evidence="4">
    <location>
        <begin position="30"/>
        <end position="149"/>
    </location>
</feature>
<dbReference type="PROSITE" id="PS50830">
    <property type="entry name" value="TNASE_3"/>
    <property type="match status" value="1"/>
</dbReference>
<dbReference type="Proteomes" id="UP000255269">
    <property type="component" value="Unassembled WGS sequence"/>
</dbReference>
<keyword evidence="3" id="KW-0378">Hydrolase</keyword>
<dbReference type="Pfam" id="PF00565">
    <property type="entry name" value="SNase"/>
    <property type="match status" value="1"/>
</dbReference>
<dbReference type="PANTHER" id="PTHR12302">
    <property type="entry name" value="EBNA2 BINDING PROTEIN P100"/>
    <property type="match status" value="1"/>
</dbReference>
<sequence length="162" mass="18856">MIKKLEITSIIAIFAFIGYFFGDKVTLFDEKLTGSVYKIYDGDTITLHRDNKDYKIRFFGIDAPELKQEFGKESREHLLELCPIGSEATVSIKDKDKYGRIVGIIECKGYNLNKEQVAQGYAWAYTDYSFLYFPNQFNAKTKKLGLWQQDNPVEPKVWRKIK</sequence>
<dbReference type="GO" id="GO:0004519">
    <property type="term" value="F:endonuclease activity"/>
    <property type="evidence" value="ECO:0007669"/>
    <property type="project" value="UniProtKB-KW"/>
</dbReference>
<dbReference type="GO" id="GO:0016787">
    <property type="term" value="F:hydrolase activity"/>
    <property type="evidence" value="ECO:0007669"/>
    <property type="project" value="UniProtKB-KW"/>
</dbReference>
<evidence type="ECO:0000313" key="5">
    <source>
        <dbReference type="EMBL" id="STQ88958.1"/>
    </source>
</evidence>
<name>A0A377Q2G0_9HELI</name>
<dbReference type="InterPro" id="IPR016071">
    <property type="entry name" value="Staphylococal_nuclease_OB-fold"/>
</dbReference>
<dbReference type="EMBL" id="UGJF01000002">
    <property type="protein sequence ID" value="STQ88958.1"/>
    <property type="molecule type" value="Genomic_DNA"/>
</dbReference>
<keyword evidence="1" id="KW-0540">Nuclease</keyword>
<evidence type="ECO:0000256" key="3">
    <source>
        <dbReference type="ARBA" id="ARBA00022801"/>
    </source>
</evidence>
<dbReference type="SUPFAM" id="SSF50199">
    <property type="entry name" value="Staphylococcal nuclease"/>
    <property type="match status" value="1"/>
</dbReference>
<keyword evidence="2" id="KW-0255">Endonuclease</keyword>
<organism evidence="5 6">
    <name type="scientific">Helicobacter pullorum</name>
    <dbReference type="NCBI Taxonomy" id="35818"/>
    <lineage>
        <taxon>Bacteria</taxon>
        <taxon>Pseudomonadati</taxon>
        <taxon>Campylobacterota</taxon>
        <taxon>Epsilonproteobacteria</taxon>
        <taxon>Campylobacterales</taxon>
        <taxon>Helicobacteraceae</taxon>
        <taxon>Helicobacter</taxon>
    </lineage>
</organism>
<dbReference type="AlphaFoldDB" id="A0A377Q2G0"/>
<dbReference type="PANTHER" id="PTHR12302:SF3">
    <property type="entry name" value="SERINE_THREONINE-PROTEIN KINASE 31"/>
    <property type="match status" value="1"/>
</dbReference>
<dbReference type="SMART" id="SM00318">
    <property type="entry name" value="SNc"/>
    <property type="match status" value="1"/>
</dbReference>
<accession>A0A377Q2G0</accession>
<dbReference type="RefSeq" id="WP_115057345.1">
    <property type="nucleotide sequence ID" value="NZ_UGJF01000002.1"/>
</dbReference>
<evidence type="ECO:0000256" key="2">
    <source>
        <dbReference type="ARBA" id="ARBA00022759"/>
    </source>
</evidence>
<protein>
    <submittedName>
        <fullName evidence="5">Thermonuclease family protein</fullName>
    </submittedName>
</protein>
<dbReference type="InterPro" id="IPR035437">
    <property type="entry name" value="SNase_OB-fold_sf"/>
</dbReference>
<dbReference type="GO" id="GO:0005737">
    <property type="term" value="C:cytoplasm"/>
    <property type="evidence" value="ECO:0007669"/>
    <property type="project" value="TreeGrafter"/>
</dbReference>
<evidence type="ECO:0000313" key="6">
    <source>
        <dbReference type="Proteomes" id="UP000255269"/>
    </source>
</evidence>
<gene>
    <name evidence="5" type="ORF">NCTC13156_01765</name>
</gene>